<evidence type="ECO:0000313" key="1">
    <source>
        <dbReference type="EMBL" id="JAI04670.1"/>
    </source>
</evidence>
<dbReference type="EMBL" id="GBXM01003908">
    <property type="protein sequence ID" value="JAI04670.1"/>
    <property type="molecule type" value="Transcribed_RNA"/>
</dbReference>
<protein>
    <submittedName>
        <fullName evidence="1">Uncharacterized protein</fullName>
    </submittedName>
</protein>
<accession>A0A0E9XPT8</accession>
<proteinExistence type="predicted"/>
<dbReference type="AlphaFoldDB" id="A0A0E9XPT8"/>
<reference evidence="1" key="2">
    <citation type="journal article" date="2015" name="Fish Shellfish Immunol.">
        <title>Early steps in the European eel (Anguilla anguilla)-Vibrio vulnificus interaction in the gills: Role of the RtxA13 toxin.</title>
        <authorList>
            <person name="Callol A."/>
            <person name="Pajuelo D."/>
            <person name="Ebbesson L."/>
            <person name="Teles M."/>
            <person name="MacKenzie S."/>
            <person name="Amaro C."/>
        </authorList>
    </citation>
    <scope>NUCLEOTIDE SEQUENCE</scope>
</reference>
<name>A0A0E9XPT8_ANGAN</name>
<sequence length="45" mass="4808">MHEVSGARDPSCPVDARASVHPVSRTTILSHGLPADHAVHKSSFF</sequence>
<organism evidence="1">
    <name type="scientific">Anguilla anguilla</name>
    <name type="common">European freshwater eel</name>
    <name type="synonym">Muraena anguilla</name>
    <dbReference type="NCBI Taxonomy" id="7936"/>
    <lineage>
        <taxon>Eukaryota</taxon>
        <taxon>Metazoa</taxon>
        <taxon>Chordata</taxon>
        <taxon>Craniata</taxon>
        <taxon>Vertebrata</taxon>
        <taxon>Euteleostomi</taxon>
        <taxon>Actinopterygii</taxon>
        <taxon>Neopterygii</taxon>
        <taxon>Teleostei</taxon>
        <taxon>Anguilliformes</taxon>
        <taxon>Anguillidae</taxon>
        <taxon>Anguilla</taxon>
    </lineage>
</organism>
<reference evidence="1" key="1">
    <citation type="submission" date="2014-11" db="EMBL/GenBank/DDBJ databases">
        <authorList>
            <person name="Amaro Gonzalez C."/>
        </authorList>
    </citation>
    <scope>NUCLEOTIDE SEQUENCE</scope>
</reference>